<name>A0ACB9HRU5_9ASTR</name>
<keyword evidence="2" id="KW-1185">Reference proteome</keyword>
<protein>
    <submittedName>
        <fullName evidence="1">Uncharacterized protein</fullName>
    </submittedName>
</protein>
<reference evidence="2" key="1">
    <citation type="journal article" date="2022" name="Mol. Ecol. Resour.">
        <title>The genomes of chicory, endive, great burdock and yacon provide insights into Asteraceae palaeo-polyploidization history and plant inulin production.</title>
        <authorList>
            <person name="Fan W."/>
            <person name="Wang S."/>
            <person name="Wang H."/>
            <person name="Wang A."/>
            <person name="Jiang F."/>
            <person name="Liu H."/>
            <person name="Zhao H."/>
            <person name="Xu D."/>
            <person name="Zhang Y."/>
        </authorList>
    </citation>
    <scope>NUCLEOTIDE SEQUENCE [LARGE SCALE GENOMIC DNA]</scope>
    <source>
        <strain evidence="2">cv. Yunnan</strain>
    </source>
</reference>
<accession>A0ACB9HRU5</accession>
<dbReference type="EMBL" id="CM042028">
    <property type="protein sequence ID" value="KAI3798450.1"/>
    <property type="molecule type" value="Genomic_DNA"/>
</dbReference>
<evidence type="ECO:0000313" key="2">
    <source>
        <dbReference type="Proteomes" id="UP001056120"/>
    </source>
</evidence>
<organism evidence="1 2">
    <name type="scientific">Smallanthus sonchifolius</name>
    <dbReference type="NCBI Taxonomy" id="185202"/>
    <lineage>
        <taxon>Eukaryota</taxon>
        <taxon>Viridiplantae</taxon>
        <taxon>Streptophyta</taxon>
        <taxon>Embryophyta</taxon>
        <taxon>Tracheophyta</taxon>
        <taxon>Spermatophyta</taxon>
        <taxon>Magnoliopsida</taxon>
        <taxon>eudicotyledons</taxon>
        <taxon>Gunneridae</taxon>
        <taxon>Pentapetalae</taxon>
        <taxon>asterids</taxon>
        <taxon>campanulids</taxon>
        <taxon>Asterales</taxon>
        <taxon>Asteraceae</taxon>
        <taxon>Asteroideae</taxon>
        <taxon>Heliantheae alliance</taxon>
        <taxon>Millerieae</taxon>
        <taxon>Smallanthus</taxon>
    </lineage>
</organism>
<comment type="caution">
    <text evidence="1">The sequence shown here is derived from an EMBL/GenBank/DDBJ whole genome shotgun (WGS) entry which is preliminary data.</text>
</comment>
<sequence>MISSKGVIIWCEKLLKLKQRVNGNLQRVKEWRWFGSARPLCYYSPTTASRYVDYRALELSLASNRKSTQKSGVYSFGDHIDEDSHRNMPSYDHIKLRNKKMENMNYAEELVREFLFFRGFTSTLQSFDKELATDFGRGFHKDKIFDLIFSVYIPKFQADNLISLFTFFKQCFSQYETLLIATLSKLEISVLRYYIVHAVQSGRNDSVIELFKVHGADLLQRDQDWMSWFCAAVPYIKNPNLDPLFRVYFSKEWFDALNLSVRNFLSEIFNGTHILEYRILLLLCLVMNPSEGFDALLEEKEAQLCQSRSNISTASLLSIGGSNESACSTPDAGSSGLRKEPTGSFSEPHRSTTHLSGRQSLGKDVILPEDQDASSATGNCGGNDELQQEEDFLQVKVDFQFLLNWDFNLVIWETMFCRRLSWATQVQLVVAGSLHLGTTLQVLLWMALSGTADGGIKAWNVDAKRVVCDLNTTSAFPSVLDLKCSPVEPIFVSAAASRGHGTSFIDKLGFASLTVWNMRTWKPMAVLPLGKDPPAITSLCFNHNGKILAAAATDGMIHMFGWPAHDSAISSVLFGPDETSIFSLGIDGKASSSPEVFEWSLQNQGKVLWSRNCHRFCNPENSQHYRHEMALDANGKRLLVTSGSVRAPIYQVQDNMNGMKTLAHSAPISTADWHPTLPIFLTGSVDNSVRVTSIL</sequence>
<evidence type="ECO:0000313" key="1">
    <source>
        <dbReference type="EMBL" id="KAI3798450.1"/>
    </source>
</evidence>
<gene>
    <name evidence="1" type="ORF">L1987_33726</name>
</gene>
<reference evidence="1 2" key="2">
    <citation type="journal article" date="2022" name="Mol. Ecol. Resour.">
        <title>The genomes of chicory, endive, great burdock and yacon provide insights into Asteraceae paleo-polyploidization history and plant inulin production.</title>
        <authorList>
            <person name="Fan W."/>
            <person name="Wang S."/>
            <person name="Wang H."/>
            <person name="Wang A."/>
            <person name="Jiang F."/>
            <person name="Liu H."/>
            <person name="Zhao H."/>
            <person name="Xu D."/>
            <person name="Zhang Y."/>
        </authorList>
    </citation>
    <scope>NUCLEOTIDE SEQUENCE [LARGE SCALE GENOMIC DNA]</scope>
    <source>
        <strain evidence="2">cv. Yunnan</strain>
        <tissue evidence="1">Leaves</tissue>
    </source>
</reference>
<proteinExistence type="predicted"/>
<dbReference type="Proteomes" id="UP001056120">
    <property type="component" value="Linkage Group LG11"/>
</dbReference>